<protein>
    <recommendedName>
        <fullName evidence="4">CNH domain-containing protein</fullName>
    </recommendedName>
</protein>
<feature type="region of interest" description="Disordered" evidence="1">
    <location>
        <begin position="564"/>
        <end position="610"/>
    </location>
</feature>
<dbReference type="InterPro" id="IPR032914">
    <property type="entry name" value="Vam6/VPS39/TRAP1"/>
</dbReference>
<dbReference type="GO" id="GO:0006914">
    <property type="term" value="P:autophagy"/>
    <property type="evidence" value="ECO:0007669"/>
    <property type="project" value="TreeGrafter"/>
</dbReference>
<evidence type="ECO:0000313" key="3">
    <source>
        <dbReference type="Proteomes" id="UP000323011"/>
    </source>
</evidence>
<feature type="region of interest" description="Disordered" evidence="1">
    <location>
        <begin position="286"/>
        <end position="306"/>
    </location>
</feature>
<feature type="region of interest" description="Disordered" evidence="1">
    <location>
        <begin position="983"/>
        <end position="1021"/>
    </location>
</feature>
<feature type="compositionally biased region" description="Low complexity" evidence="1">
    <location>
        <begin position="388"/>
        <end position="401"/>
    </location>
</feature>
<reference evidence="2 3" key="1">
    <citation type="submission" date="2019-07" db="EMBL/GenBank/DDBJ databases">
        <title>Genomes of Cafeteria roenbergensis.</title>
        <authorList>
            <person name="Fischer M.G."/>
            <person name="Hackl T."/>
            <person name="Roman M."/>
        </authorList>
    </citation>
    <scope>NUCLEOTIDE SEQUENCE [LARGE SCALE GENOMIC DNA]</scope>
    <source>
        <strain evidence="2 3">BVI</strain>
    </source>
</reference>
<dbReference type="PANTHER" id="PTHR12894:SF27">
    <property type="entry name" value="TRANSFORMING GROWTH FACTOR-BETA RECEPTOR-ASSOCIATED PROTEIN 1"/>
    <property type="match status" value="1"/>
</dbReference>
<feature type="compositionally biased region" description="Acidic residues" evidence="1">
    <location>
        <begin position="1370"/>
        <end position="1393"/>
    </location>
</feature>
<dbReference type="PANTHER" id="PTHR12894">
    <property type="entry name" value="CNH DOMAIN CONTAINING"/>
    <property type="match status" value="1"/>
</dbReference>
<comment type="caution">
    <text evidence="2">The sequence shown here is derived from an EMBL/GenBank/DDBJ whole genome shotgun (WGS) entry which is preliminary data.</text>
</comment>
<gene>
    <name evidence="2" type="ORF">FNF29_03967</name>
</gene>
<dbReference type="Proteomes" id="UP000323011">
    <property type="component" value="Unassembled WGS sequence"/>
</dbReference>
<keyword evidence="3" id="KW-1185">Reference proteome</keyword>
<feature type="region of interest" description="Disordered" evidence="1">
    <location>
        <begin position="1948"/>
        <end position="2004"/>
    </location>
</feature>
<feature type="region of interest" description="Disordered" evidence="1">
    <location>
        <begin position="1653"/>
        <end position="1697"/>
    </location>
</feature>
<proteinExistence type="predicted"/>
<feature type="region of interest" description="Disordered" evidence="1">
    <location>
        <begin position="1430"/>
        <end position="1452"/>
    </location>
</feature>
<feature type="region of interest" description="Disordered" evidence="1">
    <location>
        <begin position="1348"/>
        <end position="1399"/>
    </location>
</feature>
<feature type="compositionally biased region" description="Low complexity" evidence="1">
    <location>
        <begin position="1965"/>
        <end position="1996"/>
    </location>
</feature>
<feature type="compositionally biased region" description="Basic and acidic residues" evidence="1">
    <location>
        <begin position="996"/>
        <end position="1007"/>
    </location>
</feature>
<dbReference type="GO" id="GO:0034058">
    <property type="term" value="P:endosomal vesicle fusion"/>
    <property type="evidence" value="ECO:0007669"/>
    <property type="project" value="TreeGrafter"/>
</dbReference>
<evidence type="ECO:0008006" key="4">
    <source>
        <dbReference type="Google" id="ProtNLM"/>
    </source>
</evidence>
<accession>A0A5A8CKQ6</accession>
<feature type="compositionally biased region" description="Low complexity" evidence="1">
    <location>
        <begin position="192"/>
        <end position="204"/>
    </location>
</feature>
<evidence type="ECO:0000256" key="1">
    <source>
        <dbReference type="SAM" id="MobiDB-lite"/>
    </source>
</evidence>
<sequence>MARRDVIEARLVASKLDIVATSACQHRDRLYVGGKDGSLRVFGVSNSRGRVKVTQLDCNRKFARDRNPVTQLQVVPQWSALLAICNGGLQAFSLAPDEAGKLPAKEAAPPAIKLPPAARGAARFAVAPGAGLIVTSGGRDGKELRFLKVSLECAPVQVDDDDDEAGTGAGSDSRSHAGRATGPRARSRAGSDRSAASASAASVGHHGRAGSTTLPPAVADALLPRRVASVETLWERQAFGEIRNVTSIAVHEARLLPPAAASAASVALSMLGGTSTVVSGAGGGFHAQAGDGGDDGADPDSASDPLSRGFGSVKRAAAASPSFALCVLLGMADGVVAFDVTTNELFDILMPKSIDKAWSQRQTVAGAAAAAGPEGTDVEGVTSSLVPAGTAPSSSIPATASRAGTADDGGETAEEACASSLASLAAGVPTSSAMLHAAWVAVPPSTASQARASGLPGIDSWALAKAERLRGSGTAASSSGVDGSAVLSGVDPLSPRTWEVPQLARRARAPASSAANRAARPAAPSVAAAATTLARQAGAQSRPQGAIEDSEELAVLLPPGDEADALLGIDPTTGRTLHPSESRRAAGSGGALDSAAAGGSGGEAERVPEDGGAARSIAALASSPTLNRRLLVGWHRFASIVEVQPGRSPGQVAWRISSSRSEFAHAIRWSAPPVAVFASAAQPTAVAVMASGIEAHDTASGVRVAAVPVNTVVTAVRCEESADILQASLTPSRLVTARLLAAGGERSLGPVAALAAADLPGSLTRGEALLEAAARWWTLCEALRLQHRSFAGEVGGAALTASSHSLGTVGTAPDAGAGAAAAAAAARRGSDRQRGSFSARTEAAIEAQAEALWPGAPPAPVVRRAAEWVRQSLNAPETVLVVCRQAIVAVTLQPPVMEVASLVTGHRPLFAPALRACEAAVWRARRVSAAARQRRCMVLDAWLAGADDAVSKMLRSIAQRSLDTDEAADAAKAGEELLELQRRQQREAEAGATGRSRRDLARRRESAQRGAQPAQPAPRSLGPYLEAVSAALVSSGPEERSWYAIGGGVRRSRVRELQAIIGYRRFDAGVFDEGLGHLLLAGERPKRILSLFPHLLPRGVVLRRWFPVRVGLVVEHVMGGAIHAVVRYLAVARRWLALRRARLYEGGRRNAVPDPWAEEDESDFRLLVEASSPMHGHGRPGHASAAPSSLVFGPVSGGAEADSAVASAEAPAAGAAGEGAADAEDAMPSGRRATVIDVTLLDAAEWSMGEAAWGAGSGGAVLLSGEAVGLSQSGGSGAAPASSRLGEHGGPAMRRRFCRVEDIDEGVLVDTCLAAACIAWEAQSMRHAGVAGSGGAVDIQSASALASANATESLREEFGDATPRPGPGDDFSDGGLEDDDDDDDDDGEGESDGESVFGLDGVEAAAADRGGFVDGDADLMGWELLQVPEADQESKAGETGAASGDGSTQSAAGAGIDRIASEAASSSAGEDVEAARRTLRLLLTSSNLCDTAETVLRLRHAGKWAEVLLLLTSRGRFDEAASRASLEGVPAWVLDQDKQTWASLDAEAAADASVARKLPWWSGLGPDLGLGLGVAIPFAEHAPLDPDAVLAMFAALARAEKAPSASAAVQRATMAFLEFVVNDIGDPAQRFHLQLAELYMGCVLAQLRKRRPDCAPQAHGGDHAGRHRARAGRDPPDGAPGPAEGQLPPGAARASTEPGLLGSLRRRLLRLFEDSPSLPAASLLPRLPSGGVLLEERASLLRRLGRHEEALRIWVERLRDLEGALTYCDDVAVDAILSREGAPSSLWSKGRPALAAAAAAAAARLGLSDGPPPAAGPEGEPTRPVALSDIGVGGGSMPSAMRKAWLARAGSQAVRAALRLALHHRAGASGAAGGQDSPVADGGFAVDAADADAVERAGQEQLTWQDLEQASQPAVVSAGNVLSSASRRHSVYATLLRVVVAASGWSSSQAGVTAPHPSASGQALAGSAPPSTGSPAPGHAAASGAAAASATTPHPAVRWARRSG</sequence>
<evidence type="ECO:0000313" key="2">
    <source>
        <dbReference type="EMBL" id="KAA0152401.1"/>
    </source>
</evidence>
<dbReference type="GO" id="GO:0016020">
    <property type="term" value="C:membrane"/>
    <property type="evidence" value="ECO:0007669"/>
    <property type="project" value="TreeGrafter"/>
</dbReference>
<organism evidence="2 3">
    <name type="scientific">Cafeteria roenbergensis</name>
    <name type="common">Marine flagellate</name>
    <dbReference type="NCBI Taxonomy" id="33653"/>
    <lineage>
        <taxon>Eukaryota</taxon>
        <taxon>Sar</taxon>
        <taxon>Stramenopiles</taxon>
        <taxon>Bigyra</taxon>
        <taxon>Opalozoa</taxon>
        <taxon>Bicosoecida</taxon>
        <taxon>Cafeteriaceae</taxon>
        <taxon>Cafeteria</taxon>
    </lineage>
</organism>
<name>A0A5A8CKQ6_CAFRO</name>
<dbReference type="EMBL" id="VLTN01000021">
    <property type="protein sequence ID" value="KAA0152401.1"/>
    <property type="molecule type" value="Genomic_DNA"/>
</dbReference>
<dbReference type="GO" id="GO:0005737">
    <property type="term" value="C:cytoplasm"/>
    <property type="evidence" value="ECO:0007669"/>
    <property type="project" value="TreeGrafter"/>
</dbReference>
<feature type="region of interest" description="Disordered" evidence="1">
    <location>
        <begin position="158"/>
        <end position="215"/>
    </location>
</feature>
<feature type="compositionally biased region" description="Low complexity" evidence="1">
    <location>
        <begin position="1008"/>
        <end position="1019"/>
    </location>
</feature>
<feature type="region of interest" description="Disordered" evidence="1">
    <location>
        <begin position="388"/>
        <end position="413"/>
    </location>
</feature>